<reference evidence="1 2" key="1">
    <citation type="submission" date="2024-01" db="EMBL/GenBank/DDBJ databases">
        <title>The genomes of 5 underutilized Papilionoideae crops provide insights into root nodulation and disease resistanc.</title>
        <authorList>
            <person name="Jiang F."/>
        </authorList>
    </citation>
    <scope>NUCLEOTIDE SEQUENCE [LARGE SCALE GENOMIC DNA]</scope>
    <source>
        <strain evidence="1">JINMINGXINNONG_FW02</strain>
        <tissue evidence="1">Leaves</tissue>
    </source>
</reference>
<gene>
    <name evidence="1" type="ORF">VNO80_14833</name>
</gene>
<dbReference type="EMBL" id="JAYMYR010000006">
    <property type="protein sequence ID" value="KAK7355573.1"/>
    <property type="molecule type" value="Genomic_DNA"/>
</dbReference>
<sequence length="68" mass="7940">MYINEKAVTSRRLWMREFCSELLIINENEMKYCKVISIPVPVFSYSGSSNKSNLNIVLTINYPNNIHI</sequence>
<dbReference type="AlphaFoldDB" id="A0AAN9MNU7"/>
<proteinExistence type="predicted"/>
<dbReference type="Proteomes" id="UP001374584">
    <property type="component" value="Unassembled WGS sequence"/>
</dbReference>
<evidence type="ECO:0000313" key="2">
    <source>
        <dbReference type="Proteomes" id="UP001374584"/>
    </source>
</evidence>
<keyword evidence="2" id="KW-1185">Reference proteome</keyword>
<evidence type="ECO:0000313" key="1">
    <source>
        <dbReference type="EMBL" id="KAK7355573.1"/>
    </source>
</evidence>
<name>A0AAN9MNU7_PHACN</name>
<accession>A0AAN9MNU7</accession>
<protein>
    <submittedName>
        <fullName evidence="1">Uncharacterized protein</fullName>
    </submittedName>
</protein>
<comment type="caution">
    <text evidence="1">The sequence shown here is derived from an EMBL/GenBank/DDBJ whole genome shotgun (WGS) entry which is preliminary data.</text>
</comment>
<organism evidence="1 2">
    <name type="scientific">Phaseolus coccineus</name>
    <name type="common">Scarlet runner bean</name>
    <name type="synonym">Phaseolus multiflorus</name>
    <dbReference type="NCBI Taxonomy" id="3886"/>
    <lineage>
        <taxon>Eukaryota</taxon>
        <taxon>Viridiplantae</taxon>
        <taxon>Streptophyta</taxon>
        <taxon>Embryophyta</taxon>
        <taxon>Tracheophyta</taxon>
        <taxon>Spermatophyta</taxon>
        <taxon>Magnoliopsida</taxon>
        <taxon>eudicotyledons</taxon>
        <taxon>Gunneridae</taxon>
        <taxon>Pentapetalae</taxon>
        <taxon>rosids</taxon>
        <taxon>fabids</taxon>
        <taxon>Fabales</taxon>
        <taxon>Fabaceae</taxon>
        <taxon>Papilionoideae</taxon>
        <taxon>50 kb inversion clade</taxon>
        <taxon>NPAAA clade</taxon>
        <taxon>indigoferoid/millettioid clade</taxon>
        <taxon>Phaseoleae</taxon>
        <taxon>Phaseolus</taxon>
    </lineage>
</organism>